<evidence type="ECO:0000256" key="7">
    <source>
        <dbReference type="ARBA" id="ARBA00023136"/>
    </source>
</evidence>
<evidence type="ECO:0000256" key="9">
    <source>
        <dbReference type="ARBA" id="ARBA00023284"/>
    </source>
</evidence>
<keyword evidence="6" id="KW-0560">Oxidoreductase</keyword>
<dbReference type="GO" id="GO:0005524">
    <property type="term" value="F:ATP binding"/>
    <property type="evidence" value="ECO:0007669"/>
    <property type="project" value="InterPro"/>
</dbReference>
<dbReference type="Proteomes" id="UP000537204">
    <property type="component" value="Unassembled WGS sequence"/>
</dbReference>
<proteinExistence type="inferred from homology"/>
<evidence type="ECO:0000256" key="10">
    <source>
        <dbReference type="SAM" id="Phobius"/>
    </source>
</evidence>
<organism evidence="12 13">
    <name type="scientific">Pedobacter cryoconitis</name>
    <dbReference type="NCBI Taxonomy" id="188932"/>
    <lineage>
        <taxon>Bacteria</taxon>
        <taxon>Pseudomonadati</taxon>
        <taxon>Bacteroidota</taxon>
        <taxon>Sphingobacteriia</taxon>
        <taxon>Sphingobacteriales</taxon>
        <taxon>Sphingobacteriaceae</taxon>
        <taxon>Pedobacter</taxon>
    </lineage>
</organism>
<comment type="similarity">
    <text evidence="2">Belongs to the VKOR family.</text>
</comment>
<keyword evidence="3 10" id="KW-0812">Transmembrane</keyword>
<dbReference type="GO" id="GO:0006508">
    <property type="term" value="P:proteolysis"/>
    <property type="evidence" value="ECO:0007669"/>
    <property type="project" value="InterPro"/>
</dbReference>
<evidence type="ECO:0000256" key="8">
    <source>
        <dbReference type="ARBA" id="ARBA00023157"/>
    </source>
</evidence>
<keyword evidence="5 10" id="KW-1133">Transmembrane helix</keyword>
<evidence type="ECO:0000256" key="4">
    <source>
        <dbReference type="ARBA" id="ARBA00022719"/>
    </source>
</evidence>
<dbReference type="InterPro" id="IPR012336">
    <property type="entry name" value="Thioredoxin-like_fold"/>
</dbReference>
<evidence type="ECO:0000256" key="2">
    <source>
        <dbReference type="ARBA" id="ARBA00006214"/>
    </source>
</evidence>
<keyword evidence="8" id="KW-1015">Disulfide bond</keyword>
<dbReference type="InterPro" id="IPR038354">
    <property type="entry name" value="VKOR_sf"/>
</dbReference>
<dbReference type="GO" id="GO:0016491">
    <property type="term" value="F:oxidoreductase activity"/>
    <property type="evidence" value="ECO:0007669"/>
    <property type="project" value="UniProtKB-KW"/>
</dbReference>
<dbReference type="Gene3D" id="3.40.30.10">
    <property type="entry name" value="Glutaredoxin"/>
    <property type="match status" value="1"/>
</dbReference>
<dbReference type="RefSeq" id="WP_183883063.1">
    <property type="nucleotide sequence ID" value="NZ_JACHCE010000004.1"/>
</dbReference>
<feature type="transmembrane region" description="Helical" evidence="10">
    <location>
        <begin position="155"/>
        <end position="176"/>
    </location>
</feature>
<dbReference type="InterPro" id="IPR036249">
    <property type="entry name" value="Thioredoxin-like_sf"/>
</dbReference>
<reference evidence="12 13" key="1">
    <citation type="submission" date="2020-08" db="EMBL/GenBank/DDBJ databases">
        <title>Genomic Encyclopedia of Type Strains, Phase IV (KMG-V): Genome sequencing to study the core and pangenomes of soil and plant-associated prokaryotes.</title>
        <authorList>
            <person name="Whitman W."/>
        </authorList>
    </citation>
    <scope>NUCLEOTIDE SEQUENCE [LARGE SCALE GENOMIC DNA]</scope>
    <source>
        <strain evidence="12 13">S3M1</strain>
    </source>
</reference>
<evidence type="ECO:0000256" key="6">
    <source>
        <dbReference type="ARBA" id="ARBA00023002"/>
    </source>
</evidence>
<dbReference type="Gene3D" id="1.20.1440.130">
    <property type="entry name" value="VKOR domain"/>
    <property type="match status" value="1"/>
</dbReference>
<evidence type="ECO:0000313" key="13">
    <source>
        <dbReference type="Proteomes" id="UP000537204"/>
    </source>
</evidence>
<dbReference type="EMBL" id="JACHCE010000004">
    <property type="protein sequence ID" value="MBB5637188.1"/>
    <property type="molecule type" value="Genomic_DNA"/>
</dbReference>
<dbReference type="CDD" id="cd12921">
    <property type="entry name" value="VKOR_4"/>
    <property type="match status" value="1"/>
</dbReference>
<keyword evidence="7 10" id="KW-0472">Membrane</keyword>
<protein>
    <submittedName>
        <fullName evidence="12">Putative membrane protein</fullName>
    </submittedName>
</protein>
<feature type="domain" description="Peptidase C39" evidence="11">
    <location>
        <begin position="7"/>
        <end position="131"/>
    </location>
</feature>
<dbReference type="AlphaFoldDB" id="A0A7W8ZNA8"/>
<feature type="transmembrane region" description="Helical" evidence="10">
    <location>
        <begin position="182"/>
        <end position="205"/>
    </location>
</feature>
<comment type="caution">
    <text evidence="12">The sequence shown here is derived from an EMBL/GenBank/DDBJ whole genome shotgun (WGS) entry which is preliminary data.</text>
</comment>
<evidence type="ECO:0000256" key="1">
    <source>
        <dbReference type="ARBA" id="ARBA00004141"/>
    </source>
</evidence>
<feature type="transmembrane region" description="Helical" evidence="10">
    <location>
        <begin position="296"/>
        <end position="321"/>
    </location>
</feature>
<evidence type="ECO:0000256" key="3">
    <source>
        <dbReference type="ARBA" id="ARBA00022692"/>
    </source>
</evidence>
<keyword evidence="4" id="KW-0874">Quinone</keyword>
<keyword evidence="9" id="KW-0676">Redox-active center</keyword>
<evidence type="ECO:0000313" key="12">
    <source>
        <dbReference type="EMBL" id="MBB5637188.1"/>
    </source>
</evidence>
<name>A0A7W8ZNA8_9SPHI</name>
<comment type="subcellular location">
    <subcellularLocation>
        <location evidence="1">Membrane</location>
        <topology evidence="1">Multi-pass membrane protein</topology>
    </subcellularLocation>
</comment>
<evidence type="ECO:0000256" key="5">
    <source>
        <dbReference type="ARBA" id="ARBA00022989"/>
    </source>
</evidence>
<dbReference type="GO" id="GO:0008233">
    <property type="term" value="F:peptidase activity"/>
    <property type="evidence" value="ECO:0007669"/>
    <property type="project" value="InterPro"/>
</dbReference>
<dbReference type="InterPro" id="IPR005074">
    <property type="entry name" value="Peptidase_C39"/>
</dbReference>
<dbReference type="Pfam" id="PF03412">
    <property type="entry name" value="Peptidase_C39"/>
    <property type="match status" value="1"/>
</dbReference>
<feature type="transmembrane region" description="Helical" evidence="10">
    <location>
        <begin position="333"/>
        <end position="354"/>
    </location>
</feature>
<feature type="transmembrane region" description="Helical" evidence="10">
    <location>
        <begin position="267"/>
        <end position="284"/>
    </location>
</feature>
<dbReference type="Pfam" id="PF07884">
    <property type="entry name" value="VKOR"/>
    <property type="match status" value="1"/>
</dbReference>
<dbReference type="SUPFAM" id="SSF52833">
    <property type="entry name" value="Thioredoxin-like"/>
    <property type="match status" value="1"/>
</dbReference>
<evidence type="ECO:0000259" key="11">
    <source>
        <dbReference type="PROSITE" id="PS50990"/>
    </source>
</evidence>
<feature type="transmembrane region" description="Helical" evidence="10">
    <location>
        <begin position="240"/>
        <end position="261"/>
    </location>
</feature>
<dbReference type="InterPro" id="IPR012932">
    <property type="entry name" value="VKOR"/>
</dbReference>
<accession>A0A7W8ZNA8</accession>
<dbReference type="GO" id="GO:0048038">
    <property type="term" value="F:quinone binding"/>
    <property type="evidence" value="ECO:0007669"/>
    <property type="project" value="UniProtKB-KW"/>
</dbReference>
<dbReference type="Pfam" id="PF13462">
    <property type="entry name" value="Thioredoxin_4"/>
    <property type="match status" value="1"/>
</dbReference>
<sequence length="556" mass="63517">MIFLKNLLEPITNGIEAANLIIQLIKAKISKTTLKKEIEEHPDYPSLLSISDVLTNHGIENTALKIAADQLADTSDPFIIQLYGKEEIAFFTVVKEIKNNKVNYFDPEKHHWILSDKDDFFKRTTGIILLVGRGDEIYEKDYNKKIKAEKRKKRIQYAGIFCIPFFLIVFGIFYYIQEGNMIIFPFCYLLLTILGCGLGTLLVWYEIDSHNPSLNQICTAGKKINCGIILQSGASKIAGLSWSIIGLGYFTGLLLFLIFEGPDNKKILFMLSWLGVLTIPYLIFSIYYQWIIAKQWCILCLSVLGILALQTTISALAGWYGITNLNSITAGRIIQILIAFLSPLIIINVLVTALQSAKQSRENYTNLQKLKSNPHVFNTLLKNQKEIAESPEHLGIFLGNPNAKYKIIKVCNPYCGPCADAHKEIEELIGINEDFQLQILFTVTNEKNDIKAPPVKHFLALTDKYDKETLKQALDDWYLADTKNYEAFALKYPVYEELEQQDKKIQKMKNWCDKVKIEFTPTFFISINDGDNDSSSKYFQIPEIYTAKDFKYLFIK</sequence>
<gene>
    <name evidence="12" type="ORF">HDE68_003101</name>
</gene>
<dbReference type="PROSITE" id="PS50990">
    <property type="entry name" value="PEPTIDASE_C39"/>
    <property type="match status" value="1"/>
</dbReference>
<dbReference type="GO" id="GO:0016020">
    <property type="term" value="C:membrane"/>
    <property type="evidence" value="ECO:0007669"/>
    <property type="project" value="UniProtKB-SubCell"/>
</dbReference>
<dbReference type="Gene3D" id="3.90.70.10">
    <property type="entry name" value="Cysteine proteinases"/>
    <property type="match status" value="1"/>
</dbReference>